<comment type="caution">
    <text evidence="1">The sequence shown here is derived from an EMBL/GenBank/DDBJ whole genome shotgun (WGS) entry which is preliminary data.</text>
</comment>
<accession>A0A8T0D607</accession>
<dbReference type="EMBL" id="JTDF01012841">
    <property type="protein sequence ID" value="KAF8563273.1"/>
    <property type="molecule type" value="Genomic_DNA"/>
</dbReference>
<organism evidence="1 2">
    <name type="scientific">Paragonimus westermani</name>
    <dbReference type="NCBI Taxonomy" id="34504"/>
    <lineage>
        <taxon>Eukaryota</taxon>
        <taxon>Metazoa</taxon>
        <taxon>Spiralia</taxon>
        <taxon>Lophotrochozoa</taxon>
        <taxon>Platyhelminthes</taxon>
        <taxon>Trematoda</taxon>
        <taxon>Digenea</taxon>
        <taxon>Plagiorchiida</taxon>
        <taxon>Troglotremata</taxon>
        <taxon>Troglotrematidae</taxon>
        <taxon>Paragonimus</taxon>
    </lineage>
</organism>
<gene>
    <name evidence="1" type="ORF">P879_09367</name>
</gene>
<keyword evidence="2" id="KW-1185">Reference proteome</keyword>
<reference evidence="1 2" key="1">
    <citation type="submission" date="2019-07" db="EMBL/GenBank/DDBJ databases">
        <title>Annotation for the trematode Paragonimus westermani.</title>
        <authorList>
            <person name="Choi Y.-J."/>
        </authorList>
    </citation>
    <scope>NUCLEOTIDE SEQUENCE [LARGE SCALE GENOMIC DNA]</scope>
    <source>
        <strain evidence="1">180907_Pwestermani</strain>
    </source>
</reference>
<sequence length="95" mass="10376">MPASSALPGQRAAGDEALHFIDVCRTLFGTELEETGPVSTTSLRDTLGLDRMREDLVRLQREVAQFESGRDLARQALLDAGFDVPTIKKEVTETG</sequence>
<dbReference type="OrthoDB" id="9943255at2759"/>
<protein>
    <submittedName>
        <fullName evidence="1">Uncharacterized protein</fullName>
    </submittedName>
</protein>
<proteinExistence type="predicted"/>
<dbReference type="AlphaFoldDB" id="A0A8T0D607"/>
<name>A0A8T0D607_9TREM</name>
<dbReference type="Proteomes" id="UP000699462">
    <property type="component" value="Unassembled WGS sequence"/>
</dbReference>
<evidence type="ECO:0000313" key="1">
    <source>
        <dbReference type="EMBL" id="KAF8563273.1"/>
    </source>
</evidence>
<evidence type="ECO:0000313" key="2">
    <source>
        <dbReference type="Proteomes" id="UP000699462"/>
    </source>
</evidence>